<evidence type="ECO:0000313" key="3">
    <source>
        <dbReference type="Proteomes" id="UP001200034"/>
    </source>
</evidence>
<feature type="compositionally biased region" description="Low complexity" evidence="1">
    <location>
        <begin position="68"/>
        <end position="79"/>
    </location>
</feature>
<keyword evidence="3" id="KW-1185">Reference proteome</keyword>
<feature type="compositionally biased region" description="Pro residues" evidence="1">
    <location>
        <begin position="80"/>
        <end position="92"/>
    </location>
</feature>
<accession>A0AAD4K6H2</accession>
<dbReference type="EMBL" id="JAJJHW010001127">
    <property type="protein sequence ID" value="KAH8378011.1"/>
    <property type="molecule type" value="Genomic_DNA"/>
</dbReference>
<gene>
    <name evidence="2" type="ORF">KR093_008479</name>
</gene>
<evidence type="ECO:0000313" key="2">
    <source>
        <dbReference type="EMBL" id="KAH8378011.1"/>
    </source>
</evidence>
<sequence>MAPSHMDYPHNENAKVVGDLKKEQFNTGCYKHKKFGKRITKEEMPSSTPLFRPYALSKNTPRKRRQELQQPQSQSHPQHQLPPTPPTTPPQLQPQSHIQTQQQHQQKIHHQQQQPQFYAATITPTITPTPMINHQAFAYVLQKQRAVLQIRQMLSINPDTNTWPAELRNALYSMMQQ</sequence>
<evidence type="ECO:0000256" key="1">
    <source>
        <dbReference type="SAM" id="MobiDB-lite"/>
    </source>
</evidence>
<feature type="compositionally biased region" description="Low complexity" evidence="1">
    <location>
        <begin position="93"/>
        <end position="115"/>
    </location>
</feature>
<reference evidence="2" key="1">
    <citation type="journal article" date="2021" name="Mol. Ecol. Resour.">
        <title>Phylogenomic analyses of the genus Drosophila reveals genomic signals of climate adaptation.</title>
        <authorList>
            <person name="Li F."/>
            <person name="Rane R.V."/>
            <person name="Luria V."/>
            <person name="Xiong Z."/>
            <person name="Chen J."/>
            <person name="Li Z."/>
            <person name="Catullo R.A."/>
            <person name="Griffin P.C."/>
            <person name="Schiffer M."/>
            <person name="Pearce S."/>
            <person name="Lee S.F."/>
            <person name="McElroy K."/>
            <person name="Stocker A."/>
            <person name="Shirriffs J."/>
            <person name="Cockerell F."/>
            <person name="Coppin C."/>
            <person name="Sgro C.M."/>
            <person name="Karger A."/>
            <person name="Cain J.W."/>
            <person name="Weber J.A."/>
            <person name="Santpere G."/>
            <person name="Kirschner M.W."/>
            <person name="Hoffmann A.A."/>
            <person name="Oakeshott J.G."/>
            <person name="Zhang G."/>
        </authorList>
    </citation>
    <scope>NUCLEOTIDE SEQUENCE</scope>
    <source>
        <strain evidence="2">BGI-SZ-2011g</strain>
    </source>
</reference>
<protein>
    <submittedName>
        <fullName evidence="2">Uncharacterized protein</fullName>
    </submittedName>
</protein>
<dbReference type="AlphaFoldDB" id="A0AAD4K6H2"/>
<comment type="caution">
    <text evidence="2">The sequence shown here is derived from an EMBL/GenBank/DDBJ whole genome shotgun (WGS) entry which is preliminary data.</text>
</comment>
<feature type="compositionally biased region" description="Basic and acidic residues" evidence="1">
    <location>
        <begin position="7"/>
        <end position="24"/>
    </location>
</feature>
<organism evidence="2 3">
    <name type="scientific">Drosophila rubida</name>
    <dbReference type="NCBI Taxonomy" id="30044"/>
    <lineage>
        <taxon>Eukaryota</taxon>
        <taxon>Metazoa</taxon>
        <taxon>Ecdysozoa</taxon>
        <taxon>Arthropoda</taxon>
        <taxon>Hexapoda</taxon>
        <taxon>Insecta</taxon>
        <taxon>Pterygota</taxon>
        <taxon>Neoptera</taxon>
        <taxon>Endopterygota</taxon>
        <taxon>Diptera</taxon>
        <taxon>Brachycera</taxon>
        <taxon>Muscomorpha</taxon>
        <taxon>Ephydroidea</taxon>
        <taxon>Drosophilidae</taxon>
        <taxon>Drosophila</taxon>
    </lineage>
</organism>
<proteinExistence type="predicted"/>
<feature type="region of interest" description="Disordered" evidence="1">
    <location>
        <begin position="1"/>
        <end position="115"/>
    </location>
</feature>
<dbReference type="Proteomes" id="UP001200034">
    <property type="component" value="Unassembled WGS sequence"/>
</dbReference>
<name>A0AAD4K6H2_9MUSC</name>